<organism evidence="2">
    <name type="scientific">viral metagenome</name>
    <dbReference type="NCBI Taxonomy" id="1070528"/>
    <lineage>
        <taxon>unclassified sequences</taxon>
        <taxon>metagenomes</taxon>
        <taxon>organismal metagenomes</taxon>
    </lineage>
</organism>
<reference evidence="2" key="1">
    <citation type="journal article" date="2020" name="Nature">
        <title>Giant virus diversity and host interactions through global metagenomics.</title>
        <authorList>
            <person name="Schulz F."/>
            <person name="Roux S."/>
            <person name="Paez-Espino D."/>
            <person name="Jungbluth S."/>
            <person name="Walsh D.A."/>
            <person name="Denef V.J."/>
            <person name="McMahon K.D."/>
            <person name="Konstantinidis K.T."/>
            <person name="Eloe-Fadrosh E.A."/>
            <person name="Kyrpides N.C."/>
            <person name="Woyke T."/>
        </authorList>
    </citation>
    <scope>NUCLEOTIDE SEQUENCE</scope>
    <source>
        <strain evidence="2">GVMAG-M-3300023184-178</strain>
    </source>
</reference>
<protein>
    <submittedName>
        <fullName evidence="2">Uncharacterized protein</fullName>
    </submittedName>
</protein>
<dbReference type="AlphaFoldDB" id="A0A6C0HZ12"/>
<evidence type="ECO:0000313" key="2">
    <source>
        <dbReference type="EMBL" id="QHT85093.1"/>
    </source>
</evidence>
<name>A0A6C0HZ12_9ZZZZ</name>
<evidence type="ECO:0000256" key="1">
    <source>
        <dbReference type="SAM" id="Phobius"/>
    </source>
</evidence>
<keyword evidence="1" id="KW-0472">Membrane</keyword>
<sequence length="55" mass="6711">MCQNNLENIYGFTIKFLLFLLFIAFLYQIRDKDEHDEFLLQPDKKDNLNIDEKIE</sequence>
<dbReference type="EMBL" id="MN740032">
    <property type="protein sequence ID" value="QHT85093.1"/>
    <property type="molecule type" value="Genomic_DNA"/>
</dbReference>
<feature type="transmembrane region" description="Helical" evidence="1">
    <location>
        <begin position="12"/>
        <end position="29"/>
    </location>
</feature>
<keyword evidence="1" id="KW-0812">Transmembrane</keyword>
<accession>A0A6C0HZ12</accession>
<proteinExistence type="predicted"/>
<keyword evidence="1" id="KW-1133">Transmembrane helix</keyword>